<protein>
    <submittedName>
        <fullName evidence="2">Uncharacterized protein</fullName>
    </submittedName>
</protein>
<evidence type="ECO:0000313" key="2">
    <source>
        <dbReference type="EMBL" id="SFK02011.1"/>
    </source>
</evidence>
<feature type="region of interest" description="Disordered" evidence="1">
    <location>
        <begin position="1"/>
        <end position="22"/>
    </location>
</feature>
<dbReference type="Proteomes" id="UP000243374">
    <property type="component" value="Unassembled WGS sequence"/>
</dbReference>
<name>A0A662Z8H4_9GAMM</name>
<evidence type="ECO:0000256" key="1">
    <source>
        <dbReference type="SAM" id="MobiDB-lite"/>
    </source>
</evidence>
<keyword evidence="3" id="KW-1185">Reference proteome</keyword>
<organism evidence="2 3">
    <name type="scientific">Succinivibrio dextrinosolvens</name>
    <dbReference type="NCBI Taxonomy" id="83771"/>
    <lineage>
        <taxon>Bacteria</taxon>
        <taxon>Pseudomonadati</taxon>
        <taxon>Pseudomonadota</taxon>
        <taxon>Gammaproteobacteria</taxon>
        <taxon>Aeromonadales</taxon>
        <taxon>Succinivibrionaceae</taxon>
        <taxon>Succinivibrio</taxon>
    </lineage>
</organism>
<proteinExistence type="predicted"/>
<accession>A0A662Z8H4</accession>
<evidence type="ECO:0000313" key="3">
    <source>
        <dbReference type="Proteomes" id="UP000243374"/>
    </source>
</evidence>
<gene>
    <name evidence="2" type="ORF">SAMN04487865_101514</name>
</gene>
<sequence>MSTLTLTQHVNRPTPNVHQGGLTLNHSLGGVDQKKHKNEFSEALAILSGAASPEALKEIGREEKEVSLIDDYSVLLNSDKFAAQNSDESSDNSRLNTIKEKFAVLQEDPVSKDWEVLNNQTKPDDFSILDKLGDGLLAAAKFATGMYLGKLF</sequence>
<reference evidence="2 3" key="1">
    <citation type="submission" date="2016-10" db="EMBL/GenBank/DDBJ databases">
        <authorList>
            <person name="Varghese N."/>
            <person name="Submissions S."/>
        </authorList>
    </citation>
    <scope>NUCLEOTIDE SEQUENCE [LARGE SCALE GENOMIC DNA]</scope>
    <source>
        <strain evidence="2 3">22B</strain>
    </source>
</reference>
<dbReference type="AlphaFoldDB" id="A0A662Z8H4"/>
<dbReference type="EMBL" id="FOSF01000015">
    <property type="protein sequence ID" value="SFK02011.1"/>
    <property type="molecule type" value="Genomic_DNA"/>
</dbReference>
<dbReference type="RefSeq" id="WP_074840198.1">
    <property type="nucleotide sequence ID" value="NZ_CP047056.1"/>
</dbReference>
<dbReference type="OrthoDB" id="7062195at2"/>